<dbReference type="Gene3D" id="1.10.287.40">
    <property type="entry name" value="Serine-tRNA synthetase, tRNA binding domain"/>
    <property type="match status" value="1"/>
</dbReference>
<evidence type="ECO:0000256" key="4">
    <source>
        <dbReference type="ARBA" id="ARBA00022840"/>
    </source>
</evidence>
<keyword evidence="4" id="KW-0067">ATP-binding</keyword>
<dbReference type="PANTHER" id="PTHR11778">
    <property type="entry name" value="SERYL-TRNA SYNTHETASE"/>
    <property type="match status" value="1"/>
</dbReference>
<proteinExistence type="predicted"/>
<dbReference type="InterPro" id="IPR015866">
    <property type="entry name" value="Ser-tRNA-synth_1_N"/>
</dbReference>
<dbReference type="Proteomes" id="UP000030653">
    <property type="component" value="Unassembled WGS sequence"/>
</dbReference>
<dbReference type="RefSeq" id="XP_040626904.1">
    <property type="nucleotide sequence ID" value="XM_040770420.1"/>
</dbReference>
<evidence type="ECO:0000256" key="7">
    <source>
        <dbReference type="ARBA" id="ARBA00034892"/>
    </source>
</evidence>
<dbReference type="UniPathway" id="UPA00906">
    <property type="reaction ID" value="UER00895"/>
</dbReference>
<dbReference type="EC" id="6.1.1.11" evidence="1"/>
<evidence type="ECO:0000256" key="3">
    <source>
        <dbReference type="ARBA" id="ARBA00022741"/>
    </source>
</evidence>
<evidence type="ECO:0000256" key="2">
    <source>
        <dbReference type="ARBA" id="ARBA00022598"/>
    </source>
</evidence>
<gene>
    <name evidence="11" type="ORF">DACRYDRAFT_117612</name>
</gene>
<dbReference type="GO" id="GO:0005524">
    <property type="term" value="F:ATP binding"/>
    <property type="evidence" value="ECO:0007669"/>
    <property type="project" value="UniProtKB-KW"/>
</dbReference>
<protein>
    <recommendedName>
        <fullName evidence="1">serine--tRNA ligase</fullName>
        <ecNumber evidence="1">6.1.1.11</ecNumber>
    </recommendedName>
    <alternativeName>
        <fullName evidence="6">Seryl-tRNA synthetase</fullName>
    </alternativeName>
    <alternativeName>
        <fullName evidence="7">Seryl-tRNA(Ser) synthetase</fullName>
    </alternativeName>
</protein>
<dbReference type="GeneID" id="63685482"/>
<dbReference type="SUPFAM" id="SSF55681">
    <property type="entry name" value="Class II aaRS and biotin synthetases"/>
    <property type="match status" value="1"/>
</dbReference>
<evidence type="ECO:0000256" key="5">
    <source>
        <dbReference type="ARBA" id="ARBA00023146"/>
    </source>
</evidence>
<keyword evidence="2" id="KW-0436">Ligase</keyword>
<dbReference type="STRING" id="1858805.M5G2B0"/>
<dbReference type="AlphaFoldDB" id="M5G2B0"/>
<dbReference type="OMA" id="CNCTDFI"/>
<feature type="coiled-coil region" evidence="8">
    <location>
        <begin position="226"/>
        <end position="253"/>
    </location>
</feature>
<dbReference type="EMBL" id="JH795868">
    <property type="protein sequence ID" value="EJU00007.1"/>
    <property type="molecule type" value="Genomic_DNA"/>
</dbReference>
<evidence type="ECO:0000313" key="11">
    <source>
        <dbReference type="EMBL" id="EJU00007.1"/>
    </source>
</evidence>
<sequence>MLNAKIAQATKGEQKLMAYKSFGCDVEDKFHLTIHGWPLDTITNPSDIKNVPQLAKVHEALKDGRCFFHKMTMAELQHRVTRRLKETKSKENVVGLLPTTRDTHPIGEATSSCGTDINLSGVKPNLDLLHVVGPQPRKCAQLAPPPAGTQPKPTTLDLMVFLPQPLQALDVNVLNVDASLWDLMFEPPRLPIADIVDNLPAAAKNATERQVPVTDLEKLPSLFQEVKAIRQEIASVNSERNRLADRIKSLSKDKSEAGSEEKTLAIAQARTLRETGQRLNDEHEQRQKELQQIALSIPNWSHKDVPIGGYDCIKEISHGGPEPINLDGNREHTKIAADLGLLDLPSGSKVTGYSWYYLLREAVALEQALVNYALSVASSNGWTMVTTPDVIKADLAQRCGFQPREDEAGQTYFVESSSARAKRKEREEVSSHRGGIMPDSSAAEAEREALVLAGTAEIPLAGLFAFNTYNKDDLPMTVVGLGKAFRAEAGARGAQTRGIYRVHQFTKVELFSVTASDSSEQMMETMLSLQRQIIDGLNIPYRVLDMPTEELGASAWRKYDIEAWMPGRGEWGEICSLSNCTDYQSRRLNVDYLLSKDTESPETEDPQQGKQSNKQFSHTLNGTAAAVPRLIIALLENGAVFKDGKAVTLRLPESLRKYWIGPEERIRWVEKGQGLSLS</sequence>
<dbReference type="NCBIfam" id="TIGR00414">
    <property type="entry name" value="serS"/>
    <property type="match status" value="1"/>
</dbReference>
<keyword evidence="8" id="KW-0175">Coiled coil</keyword>
<dbReference type="Pfam" id="PF00587">
    <property type="entry name" value="tRNA-synt_2b"/>
    <property type="match status" value="1"/>
</dbReference>
<dbReference type="PROSITE" id="PS50862">
    <property type="entry name" value="AA_TRNA_LIGASE_II"/>
    <property type="match status" value="1"/>
</dbReference>
<evidence type="ECO:0000256" key="8">
    <source>
        <dbReference type="SAM" id="Coils"/>
    </source>
</evidence>
<evidence type="ECO:0000256" key="1">
    <source>
        <dbReference type="ARBA" id="ARBA00012840"/>
    </source>
</evidence>
<dbReference type="InterPro" id="IPR010978">
    <property type="entry name" value="tRNA-bd_arm"/>
</dbReference>
<evidence type="ECO:0000256" key="6">
    <source>
        <dbReference type="ARBA" id="ARBA00031113"/>
    </source>
</evidence>
<feature type="region of interest" description="Disordered" evidence="9">
    <location>
        <begin position="415"/>
        <end position="441"/>
    </location>
</feature>
<dbReference type="InterPro" id="IPR006195">
    <property type="entry name" value="aa-tRNA-synth_II"/>
</dbReference>
<dbReference type="Pfam" id="PF02403">
    <property type="entry name" value="Seryl_tRNA_N"/>
    <property type="match status" value="1"/>
</dbReference>
<dbReference type="InterPro" id="IPR042103">
    <property type="entry name" value="SerRS_1_N_sf"/>
</dbReference>
<dbReference type="InterPro" id="IPR045864">
    <property type="entry name" value="aa-tRNA-synth_II/BPL/LPL"/>
</dbReference>
<organism evidence="11 12">
    <name type="scientific">Dacryopinax primogenitus (strain DJM 731)</name>
    <name type="common">Brown rot fungus</name>
    <dbReference type="NCBI Taxonomy" id="1858805"/>
    <lineage>
        <taxon>Eukaryota</taxon>
        <taxon>Fungi</taxon>
        <taxon>Dikarya</taxon>
        <taxon>Basidiomycota</taxon>
        <taxon>Agaricomycotina</taxon>
        <taxon>Dacrymycetes</taxon>
        <taxon>Dacrymycetales</taxon>
        <taxon>Dacrymycetaceae</taxon>
        <taxon>Dacryopinax</taxon>
    </lineage>
</organism>
<dbReference type="OrthoDB" id="10264585at2759"/>
<dbReference type="GO" id="GO:0004828">
    <property type="term" value="F:serine-tRNA ligase activity"/>
    <property type="evidence" value="ECO:0007669"/>
    <property type="project" value="UniProtKB-EC"/>
</dbReference>
<dbReference type="PRINTS" id="PR00981">
    <property type="entry name" value="TRNASYNTHSER"/>
</dbReference>
<dbReference type="InterPro" id="IPR002317">
    <property type="entry name" value="Ser-tRNA-ligase_type_1"/>
</dbReference>
<reference evidence="11 12" key="1">
    <citation type="journal article" date="2012" name="Science">
        <title>The Paleozoic origin of enzymatic lignin decomposition reconstructed from 31 fungal genomes.</title>
        <authorList>
            <person name="Floudas D."/>
            <person name="Binder M."/>
            <person name="Riley R."/>
            <person name="Barry K."/>
            <person name="Blanchette R.A."/>
            <person name="Henrissat B."/>
            <person name="Martinez A.T."/>
            <person name="Otillar R."/>
            <person name="Spatafora J.W."/>
            <person name="Yadav J.S."/>
            <person name="Aerts A."/>
            <person name="Benoit I."/>
            <person name="Boyd A."/>
            <person name="Carlson A."/>
            <person name="Copeland A."/>
            <person name="Coutinho P.M."/>
            <person name="de Vries R.P."/>
            <person name="Ferreira P."/>
            <person name="Findley K."/>
            <person name="Foster B."/>
            <person name="Gaskell J."/>
            <person name="Glotzer D."/>
            <person name="Gorecki P."/>
            <person name="Heitman J."/>
            <person name="Hesse C."/>
            <person name="Hori C."/>
            <person name="Igarashi K."/>
            <person name="Jurgens J.A."/>
            <person name="Kallen N."/>
            <person name="Kersten P."/>
            <person name="Kohler A."/>
            <person name="Kuees U."/>
            <person name="Kumar T.K.A."/>
            <person name="Kuo A."/>
            <person name="LaButti K."/>
            <person name="Larrondo L.F."/>
            <person name="Lindquist E."/>
            <person name="Ling A."/>
            <person name="Lombard V."/>
            <person name="Lucas S."/>
            <person name="Lundell T."/>
            <person name="Martin R."/>
            <person name="McLaughlin D.J."/>
            <person name="Morgenstern I."/>
            <person name="Morin E."/>
            <person name="Murat C."/>
            <person name="Nagy L.G."/>
            <person name="Nolan M."/>
            <person name="Ohm R.A."/>
            <person name="Patyshakuliyeva A."/>
            <person name="Rokas A."/>
            <person name="Ruiz-Duenas F.J."/>
            <person name="Sabat G."/>
            <person name="Salamov A."/>
            <person name="Samejima M."/>
            <person name="Schmutz J."/>
            <person name="Slot J.C."/>
            <person name="St John F."/>
            <person name="Stenlid J."/>
            <person name="Sun H."/>
            <person name="Sun S."/>
            <person name="Syed K."/>
            <person name="Tsang A."/>
            <person name="Wiebenga A."/>
            <person name="Young D."/>
            <person name="Pisabarro A."/>
            <person name="Eastwood D.C."/>
            <person name="Martin F."/>
            <person name="Cullen D."/>
            <person name="Grigoriev I.V."/>
            <person name="Hibbett D.S."/>
        </authorList>
    </citation>
    <scope>NUCLEOTIDE SEQUENCE [LARGE SCALE GENOMIC DNA]</scope>
    <source>
        <strain evidence="11 12">DJM-731 SS1</strain>
    </source>
</reference>
<dbReference type="GO" id="GO:0006434">
    <property type="term" value="P:seryl-tRNA aminoacylation"/>
    <property type="evidence" value="ECO:0007669"/>
    <property type="project" value="InterPro"/>
</dbReference>
<evidence type="ECO:0000313" key="12">
    <source>
        <dbReference type="Proteomes" id="UP000030653"/>
    </source>
</evidence>
<dbReference type="InterPro" id="IPR002314">
    <property type="entry name" value="aa-tRNA-synt_IIb"/>
</dbReference>
<dbReference type="SUPFAM" id="SSF46589">
    <property type="entry name" value="tRNA-binding arm"/>
    <property type="match status" value="1"/>
</dbReference>
<dbReference type="Gene3D" id="3.30.930.10">
    <property type="entry name" value="Bira Bifunctional Protein, Domain 2"/>
    <property type="match status" value="1"/>
</dbReference>
<evidence type="ECO:0000259" key="10">
    <source>
        <dbReference type="PROSITE" id="PS50862"/>
    </source>
</evidence>
<dbReference type="HOGENOM" id="CLU_023797_4_3_1"/>
<feature type="domain" description="Aminoacyl-transfer RNA synthetases class-II family profile" evidence="10">
    <location>
        <begin position="365"/>
        <end position="652"/>
    </location>
</feature>
<keyword evidence="3" id="KW-0547">Nucleotide-binding</keyword>
<name>M5G2B0_DACPD</name>
<evidence type="ECO:0000256" key="9">
    <source>
        <dbReference type="SAM" id="MobiDB-lite"/>
    </source>
</evidence>
<keyword evidence="5 11" id="KW-0030">Aminoacyl-tRNA synthetase</keyword>
<keyword evidence="12" id="KW-1185">Reference proteome</keyword>
<accession>M5G2B0</accession>